<organism evidence="1 2">
    <name type="scientific">Paenibacillus marchantiophytorum</name>
    <dbReference type="NCBI Taxonomy" id="1619310"/>
    <lineage>
        <taxon>Bacteria</taxon>
        <taxon>Bacillati</taxon>
        <taxon>Bacillota</taxon>
        <taxon>Bacilli</taxon>
        <taxon>Bacillales</taxon>
        <taxon>Paenibacillaceae</taxon>
        <taxon>Paenibacillus</taxon>
    </lineage>
</organism>
<dbReference type="EMBL" id="BMHE01000027">
    <property type="protein sequence ID" value="GFZ94178.1"/>
    <property type="molecule type" value="Genomic_DNA"/>
</dbReference>
<name>A0ABQ1F0A6_9BACL</name>
<comment type="caution">
    <text evidence="1">The sequence shown here is derived from an EMBL/GenBank/DDBJ whole genome shotgun (WGS) entry which is preliminary data.</text>
</comment>
<evidence type="ECO:0008006" key="3">
    <source>
        <dbReference type="Google" id="ProtNLM"/>
    </source>
</evidence>
<gene>
    <name evidence="1" type="ORF">GCM10008018_45780</name>
</gene>
<dbReference type="Proteomes" id="UP000615455">
    <property type="component" value="Unassembled WGS sequence"/>
</dbReference>
<accession>A0ABQ1F0A6</accession>
<keyword evidence="2" id="KW-1185">Reference proteome</keyword>
<reference evidence="2" key="1">
    <citation type="journal article" date="2019" name="Int. J. Syst. Evol. Microbiol.">
        <title>The Global Catalogue of Microorganisms (GCM) 10K type strain sequencing project: providing services to taxonomists for standard genome sequencing and annotation.</title>
        <authorList>
            <consortium name="The Broad Institute Genomics Platform"/>
            <consortium name="The Broad Institute Genome Sequencing Center for Infectious Disease"/>
            <person name="Wu L."/>
            <person name="Ma J."/>
        </authorList>
    </citation>
    <scope>NUCLEOTIDE SEQUENCE [LARGE SCALE GENOMIC DNA]</scope>
    <source>
        <strain evidence="2">CGMCC 1.15043</strain>
    </source>
</reference>
<evidence type="ECO:0000313" key="1">
    <source>
        <dbReference type="EMBL" id="GFZ94178.1"/>
    </source>
</evidence>
<sequence length="76" mass="8881">MPLFDRMEKYFEELGTTLPTESDIILKLNEIRNCIVHNNGEIWDDQDKRARLIDALRPFVGNTLSYSLLDVINEAR</sequence>
<evidence type="ECO:0000313" key="2">
    <source>
        <dbReference type="Proteomes" id="UP000615455"/>
    </source>
</evidence>
<proteinExistence type="predicted"/>
<protein>
    <recommendedName>
        <fullName evidence="3">RiboL-PSP-HEPN domain-containing protein</fullName>
    </recommendedName>
</protein>